<name>A0A2W5VGN6_9CAUL</name>
<evidence type="ECO:0000313" key="3">
    <source>
        <dbReference type="Proteomes" id="UP000249393"/>
    </source>
</evidence>
<keyword evidence="1" id="KW-0812">Transmembrane</keyword>
<organism evidence="2 3">
    <name type="scientific">Caulobacter segnis</name>
    <dbReference type="NCBI Taxonomy" id="88688"/>
    <lineage>
        <taxon>Bacteria</taxon>
        <taxon>Pseudomonadati</taxon>
        <taxon>Pseudomonadota</taxon>
        <taxon>Alphaproteobacteria</taxon>
        <taxon>Caulobacterales</taxon>
        <taxon>Caulobacteraceae</taxon>
        <taxon>Caulobacter</taxon>
    </lineage>
</organism>
<dbReference type="Proteomes" id="UP000249393">
    <property type="component" value="Unassembled WGS sequence"/>
</dbReference>
<comment type="caution">
    <text evidence="2">The sequence shown here is derived from an EMBL/GenBank/DDBJ whole genome shotgun (WGS) entry which is preliminary data.</text>
</comment>
<gene>
    <name evidence="2" type="ORF">DI526_05725</name>
</gene>
<feature type="transmembrane region" description="Helical" evidence="1">
    <location>
        <begin position="56"/>
        <end position="74"/>
    </location>
</feature>
<keyword evidence="1" id="KW-1133">Transmembrane helix</keyword>
<sequence>MQWREPVGAYGRGLAVTFSLAVIAAGSYLAALAVVGVGHTVGQWVTGGGLGDVPRYVTGSLAVLIGLPLAGRFWPSQGGH</sequence>
<keyword evidence="1" id="KW-0472">Membrane</keyword>
<reference evidence="2 3" key="1">
    <citation type="submission" date="2017-08" db="EMBL/GenBank/DDBJ databases">
        <title>Infants hospitalized years apart are colonized by the same room-sourced microbial strains.</title>
        <authorList>
            <person name="Brooks B."/>
            <person name="Olm M.R."/>
            <person name="Firek B.A."/>
            <person name="Baker R."/>
            <person name="Thomas B.C."/>
            <person name="Morowitz M.J."/>
            <person name="Banfield J.F."/>
        </authorList>
    </citation>
    <scope>NUCLEOTIDE SEQUENCE [LARGE SCALE GENOMIC DNA]</scope>
    <source>
        <strain evidence="2">S2_003_000_R2_4</strain>
    </source>
</reference>
<protein>
    <submittedName>
        <fullName evidence="2">Uncharacterized protein</fullName>
    </submittedName>
</protein>
<accession>A0A2W5VGN6</accession>
<dbReference type="AlphaFoldDB" id="A0A2W5VGN6"/>
<evidence type="ECO:0000256" key="1">
    <source>
        <dbReference type="SAM" id="Phobius"/>
    </source>
</evidence>
<evidence type="ECO:0000313" key="2">
    <source>
        <dbReference type="EMBL" id="PZR35786.1"/>
    </source>
</evidence>
<proteinExistence type="predicted"/>
<feature type="transmembrane region" description="Helical" evidence="1">
    <location>
        <begin position="12"/>
        <end position="36"/>
    </location>
</feature>
<dbReference type="EMBL" id="QFQZ01000012">
    <property type="protein sequence ID" value="PZR35786.1"/>
    <property type="molecule type" value="Genomic_DNA"/>
</dbReference>